<comment type="similarity">
    <text evidence="2 10">Belongs to the disproportionating enzyme family.</text>
</comment>
<evidence type="ECO:0000256" key="5">
    <source>
        <dbReference type="ARBA" id="ARBA00022676"/>
    </source>
</evidence>
<dbReference type="Pfam" id="PF02446">
    <property type="entry name" value="Glyco_hydro_77"/>
    <property type="match status" value="1"/>
</dbReference>
<protein>
    <recommendedName>
        <fullName evidence="4 10">4-alpha-glucanotransferase</fullName>
        <ecNumber evidence="3 10">2.4.1.25</ecNumber>
    </recommendedName>
    <alternativeName>
        <fullName evidence="8 10">Amylomaltase</fullName>
    </alternativeName>
    <alternativeName>
        <fullName evidence="9 10">Disproportionating enzyme</fullName>
    </alternativeName>
</protein>
<evidence type="ECO:0000256" key="6">
    <source>
        <dbReference type="ARBA" id="ARBA00022679"/>
    </source>
</evidence>
<gene>
    <name evidence="12" type="ORF">SAMN05216412_104212</name>
</gene>
<dbReference type="SMART" id="SM00642">
    <property type="entry name" value="Aamy"/>
    <property type="match status" value="1"/>
</dbReference>
<dbReference type="InterPro" id="IPR017853">
    <property type="entry name" value="GH"/>
</dbReference>
<evidence type="ECO:0000313" key="13">
    <source>
        <dbReference type="Proteomes" id="UP000183339"/>
    </source>
</evidence>
<keyword evidence="6 10" id="KW-0808">Transferase</keyword>
<sequence>MSNPLDQLCELYGVLPCYSDIWGNTRHTSEDAKRALLGAMGVAAATEEEISASLHTFIRRKWEHVLSPVQVVREWMRPYRIAVALPAAEGKGAYRWRLYRESGAEDYEEFIPDGLEEVERYRFTARGGFGSFDDPGAQEFVRRILVLDLPVEPGYHRLSIEKSDGLALAEMPFIVAPAICYWPPGIEGERRVWGPALQLYGIRSQRNYGIGDFSDLRRLVEFYASAGGSTLLLNPLHALFPDAPEHTSPYSPSSRTWFNPLYLDVEAIPEFAGCEEARSIVLAPEFQARLRALRATEQVDYRSVAEAKSEVLVCLYRHFRSTHLAQNTGRARAFRVFQAEHGEILRKQALFEALQEYFRAGDSSVWGWRVWPEAYRDPAAPEVAAFCEAHLDRVEYFEYLQWQVSLQLGAVGTRSWEVGFNIGLMFDLAIGVAEGGGATWSRRELYALEASAGAPPDDFNRLGQNWGLPPWIPHQLTASAYAPFIEVLRANMRDSGSLRIDHVMGLRRLFWVVRGLPATEGAYIRYPFEDMLSILALESQRNRCLVVGEDLGTVPPEVREALHPANVMSTRLLYFERRDDGQLKPPQEYPANAVVAVTTHDLPTLAGFWQGLDIDLRDRHNLFPEDEMRNRQIVERAADRAQLLVALESEGVLPSRGGLHQVGFPEMTAELAAAVYTYLARAPSKLLLLQLEDGFGVLEQPNLPGATGDTYPSWRLKLPLNLEEWQGSAWLQGIMLALRRERPLSQAPTSSEGEVAQDVQAQIPRATYRLQLNRDFNLRQATELIPYLDELGISHCYLSPLLKARPDSAHGYDVTDHGRLNPEITSARDFERFAAALKRHGMSQIMDVVPNHMSITGADNEWWLDVLENGPASRFASYFDIDWYVMGEHLPGQVLLPVLGDHYGAILEKGELKLVFDPEQGSFSVFYHEHRFPVDPREYPRILGYELERLGMRLGEQHPEFLELQSLVTAFNHLPLRDRVSPDAITERARDKEIHKRHLASLLVMSADIAQFVQENVSVFNGDTPGERPKSFDLLHELLSLQAYRLAFWRAAADEINYRRFFDINDLAALRMDNPEVFESTHHLIRELIVRGYVSGLRIDHPDGLYAPKEYFERLQAMAAAALFPGKLKEGAKPLYIVAEKILASHEHLPKSWPIHGTTGYNFAAVCSGLFVDTGAADHFTRIYERFIRTRLDLGAMIRTNKHLIMESALVGELQVLAIQLARIAKGDRRTCDFTFNSQRSALAQIVANFPVYRTYVSDCESSADDVRYVDWAVEVAKKRSQAVDTTIFDFVREVLLGRHARGQSEAYKNAICAFAMKFQQYTSPVMAKAMEDTTFYQYNRLVSLNEVGNEPQRFGVSLAAFHRENQERASHWPHAMLSTSSHDSKRSEDVRARISVLSEIPDQWARTLKRWNRLNRSSRRELGNTYAPSRNDEYLLYQILLGIWPFDTPHGEELAELSDRVVAYMRKAAREAKVSSSWINPDSEYEAAMQDFVHALLSEQPNNLFLRDFLPFQQQIAWAGAFNSLSQVLLKLTSPGVPDIYQGNETWDFSLVDPDNRRPVDYTGRRRSLQAIRSMHAEEGPGACAQHLMENLRDGRIKLYLSWKALTFRREHEQFFREGDYLPLKAYGDCSEHVCVFARRRENEILVVAVPRLLGRLIGEQHRFPVGKSIWTDTWVELPSDELREKWINVLTGEILTTQRTEEACRRFGLAHLFGTFPYALLSPFEPTTG</sequence>
<evidence type="ECO:0000313" key="12">
    <source>
        <dbReference type="EMBL" id="SET26158.1"/>
    </source>
</evidence>
<keyword evidence="7 10" id="KW-0119">Carbohydrate metabolism</keyword>
<dbReference type="InterPro" id="IPR048458">
    <property type="entry name" value="MalQ_N"/>
</dbReference>
<dbReference type="GO" id="GO:0005975">
    <property type="term" value="P:carbohydrate metabolic process"/>
    <property type="evidence" value="ECO:0007669"/>
    <property type="project" value="InterPro"/>
</dbReference>
<dbReference type="PANTHER" id="PTHR32438">
    <property type="entry name" value="4-ALPHA-GLUCANOTRANSFERASE DPE1, CHLOROPLASTIC/AMYLOPLASTIC"/>
    <property type="match status" value="1"/>
</dbReference>
<proteinExistence type="inferred from homology"/>
<dbReference type="CDD" id="cd11336">
    <property type="entry name" value="AmyAc_MTSase"/>
    <property type="match status" value="1"/>
</dbReference>
<dbReference type="Pfam" id="PF21226">
    <property type="entry name" value="MalQ_N"/>
    <property type="match status" value="1"/>
</dbReference>
<evidence type="ECO:0000256" key="1">
    <source>
        <dbReference type="ARBA" id="ARBA00000439"/>
    </source>
</evidence>
<dbReference type="InterPro" id="IPR003385">
    <property type="entry name" value="Glyco_hydro_77"/>
</dbReference>
<evidence type="ECO:0000256" key="9">
    <source>
        <dbReference type="ARBA" id="ARBA00031501"/>
    </source>
</evidence>
<keyword evidence="5 10" id="KW-0328">Glycosyltransferase</keyword>
<dbReference type="InterPro" id="IPR006047">
    <property type="entry name" value="GH13_cat_dom"/>
</dbReference>
<dbReference type="GO" id="GO:0004134">
    <property type="term" value="F:4-alpha-glucanotransferase activity"/>
    <property type="evidence" value="ECO:0007669"/>
    <property type="project" value="UniProtKB-EC"/>
</dbReference>
<dbReference type="RefSeq" id="WP_074707106.1">
    <property type="nucleotide sequence ID" value="NZ_FOHI01000004.1"/>
</dbReference>
<reference evidence="12 13" key="1">
    <citation type="submission" date="2016-10" db="EMBL/GenBank/DDBJ databases">
        <authorList>
            <person name="de Groot N.N."/>
        </authorList>
    </citation>
    <scope>NUCLEOTIDE SEQUENCE [LARGE SCALE GENOMIC DNA]</scope>
    <source>
        <strain evidence="12 13">Nl7</strain>
    </source>
</reference>
<evidence type="ECO:0000256" key="4">
    <source>
        <dbReference type="ARBA" id="ARBA00020295"/>
    </source>
</evidence>
<name>A0A1I0D1W7_9PROT</name>
<dbReference type="PANTHER" id="PTHR32438:SF5">
    <property type="entry name" value="4-ALPHA-GLUCANOTRANSFERASE DPE1, CHLOROPLASTIC_AMYLOPLASTIC"/>
    <property type="match status" value="1"/>
</dbReference>
<evidence type="ECO:0000256" key="3">
    <source>
        <dbReference type="ARBA" id="ARBA00012560"/>
    </source>
</evidence>
<evidence type="ECO:0000259" key="11">
    <source>
        <dbReference type="SMART" id="SM00642"/>
    </source>
</evidence>
<dbReference type="NCBIfam" id="NF011077">
    <property type="entry name" value="PRK14507.1"/>
    <property type="match status" value="1"/>
</dbReference>
<dbReference type="Gene3D" id="3.20.20.80">
    <property type="entry name" value="Glycosidases"/>
    <property type="match status" value="5"/>
</dbReference>
<dbReference type="EMBL" id="FOHI01000004">
    <property type="protein sequence ID" value="SET26158.1"/>
    <property type="molecule type" value="Genomic_DNA"/>
</dbReference>
<dbReference type="EC" id="2.4.1.25" evidence="3 10"/>
<evidence type="ECO:0000256" key="7">
    <source>
        <dbReference type="ARBA" id="ARBA00023277"/>
    </source>
</evidence>
<dbReference type="Proteomes" id="UP000183339">
    <property type="component" value="Unassembled WGS sequence"/>
</dbReference>
<feature type="domain" description="Glycosyl hydrolase family 13 catalytic" evidence="11">
    <location>
        <begin position="765"/>
        <end position="1280"/>
    </location>
</feature>
<dbReference type="NCBIfam" id="TIGR00217">
    <property type="entry name" value="malQ"/>
    <property type="match status" value="1"/>
</dbReference>
<evidence type="ECO:0000256" key="2">
    <source>
        <dbReference type="ARBA" id="ARBA00005684"/>
    </source>
</evidence>
<organism evidence="12 13">
    <name type="scientific">Nitrosospira multiformis</name>
    <dbReference type="NCBI Taxonomy" id="1231"/>
    <lineage>
        <taxon>Bacteria</taxon>
        <taxon>Pseudomonadati</taxon>
        <taxon>Pseudomonadota</taxon>
        <taxon>Betaproteobacteria</taxon>
        <taxon>Nitrosomonadales</taxon>
        <taxon>Nitrosomonadaceae</taxon>
        <taxon>Nitrosospira</taxon>
    </lineage>
</organism>
<accession>A0A1I0D1W7</accession>
<comment type="catalytic activity">
    <reaction evidence="1 10">
        <text>Transfers a segment of a (1-&gt;4)-alpha-D-glucan to a new position in an acceptor, which may be glucose or a (1-&gt;4)-alpha-D-glucan.</text>
        <dbReference type="EC" id="2.4.1.25"/>
    </reaction>
</comment>
<dbReference type="NCBIfam" id="TIGR02401">
    <property type="entry name" value="trehalose_TreY"/>
    <property type="match status" value="1"/>
</dbReference>
<dbReference type="OrthoDB" id="9761577at2"/>
<evidence type="ECO:0000256" key="8">
    <source>
        <dbReference type="ARBA" id="ARBA00031423"/>
    </source>
</evidence>
<dbReference type="Pfam" id="PF00128">
    <property type="entry name" value="Alpha-amylase"/>
    <property type="match status" value="1"/>
</dbReference>
<evidence type="ECO:0000256" key="10">
    <source>
        <dbReference type="RuleBase" id="RU361207"/>
    </source>
</evidence>
<dbReference type="SUPFAM" id="SSF51445">
    <property type="entry name" value="(Trans)glycosidases"/>
    <property type="match status" value="2"/>
</dbReference>
<dbReference type="InterPro" id="IPR012767">
    <property type="entry name" value="Trehalose_TreY"/>
</dbReference>